<dbReference type="Proteomes" id="UP001187734">
    <property type="component" value="Unassembled WGS sequence"/>
</dbReference>
<protein>
    <submittedName>
        <fullName evidence="1">Related to HET-6OR heterokaryon incompatibility protein (Het-6OR allele)</fullName>
    </submittedName>
</protein>
<evidence type="ECO:0000313" key="1">
    <source>
        <dbReference type="EMBL" id="SPJ91926.1"/>
    </source>
</evidence>
<organism evidence="1 2">
    <name type="scientific">Fusarium torulosum</name>
    <dbReference type="NCBI Taxonomy" id="33205"/>
    <lineage>
        <taxon>Eukaryota</taxon>
        <taxon>Fungi</taxon>
        <taxon>Dikarya</taxon>
        <taxon>Ascomycota</taxon>
        <taxon>Pezizomycotina</taxon>
        <taxon>Sordariomycetes</taxon>
        <taxon>Hypocreomycetidae</taxon>
        <taxon>Hypocreales</taxon>
        <taxon>Nectriaceae</taxon>
        <taxon>Fusarium</taxon>
    </lineage>
</organism>
<evidence type="ECO:0000313" key="2">
    <source>
        <dbReference type="Proteomes" id="UP001187734"/>
    </source>
</evidence>
<name>A0AAE8MP18_9HYPO</name>
<keyword evidence="2" id="KW-1185">Reference proteome</keyword>
<dbReference type="EMBL" id="ONZP01000889">
    <property type="protein sequence ID" value="SPJ91926.1"/>
    <property type="molecule type" value="Genomic_DNA"/>
</dbReference>
<accession>A0AAE8MP18</accession>
<dbReference type="PANTHER" id="PTHR24148:SF73">
    <property type="entry name" value="HET DOMAIN PROTEIN (AFU_ORTHOLOGUE AFUA_8G01020)"/>
    <property type="match status" value="1"/>
</dbReference>
<dbReference type="AlphaFoldDB" id="A0AAE8MP18"/>
<dbReference type="PANTHER" id="PTHR24148">
    <property type="entry name" value="ANKYRIN REPEAT DOMAIN-CONTAINING PROTEIN 39 HOMOLOG-RELATED"/>
    <property type="match status" value="1"/>
</dbReference>
<dbReference type="InterPro" id="IPR052895">
    <property type="entry name" value="HetReg/Transcr_Mod"/>
</dbReference>
<comment type="caution">
    <text evidence="1">The sequence shown here is derived from an EMBL/GenBank/DDBJ whole genome shotgun (WGS) entry which is preliminary data.</text>
</comment>
<reference evidence="1" key="1">
    <citation type="submission" date="2018-03" db="EMBL/GenBank/DDBJ databases">
        <authorList>
            <person name="Guldener U."/>
        </authorList>
    </citation>
    <scope>NUCLEOTIDE SEQUENCE</scope>
</reference>
<sequence length="380" mass="43009">MESDLFELVRRAAPSHATDERDKSFALIGIAGEHTYDVLPDYEKPAAEVFADFARKVIVTTGDLKVLDYSDVRDPNIPGCLPLWAPKWHAGNKYRGFDSYDFKASRDTKAFPRELSNFKVVELGGLQVDTTKHVHHRVKRVHEDVSAAFQIVMENSEAFEECYEPDLIKPILLTLMAGREMTSFLGMQHYERPKDETFVKNFIALTVILLKDFCTTTDYNETVQREVVGLMRTAIRASASATEDEPVLEGLDDLIELFRQRLETLFPEDPETVLSDMDMIGRLLCDLLKGPIKFVQPTSVSMDLNFFVTEKGYMGVGPRCMEPKDRVCILFGGSTPYIIRPTSHSEDSYLYLGPAYVHGIMDGEAIDAWEGKGLKNDHFQ</sequence>
<dbReference type="Pfam" id="PF26639">
    <property type="entry name" value="Het-6_barrel"/>
    <property type="match status" value="1"/>
</dbReference>
<proteinExistence type="predicted"/>
<gene>
    <name evidence="1" type="ORF">FTOL_13580</name>
</gene>